<proteinExistence type="predicted"/>
<reference evidence="2" key="1">
    <citation type="submission" date="2020-09" db="EMBL/GenBank/DDBJ databases">
        <title>Genome-Enabled Discovery of Anthraquinone Biosynthesis in Senna tora.</title>
        <authorList>
            <person name="Kang S.-H."/>
            <person name="Pandey R.P."/>
            <person name="Lee C.-M."/>
            <person name="Sim J.-S."/>
            <person name="Jeong J.-T."/>
            <person name="Choi B.-S."/>
            <person name="Jung M."/>
            <person name="Ginzburg D."/>
            <person name="Zhao K."/>
            <person name="Won S.Y."/>
            <person name="Oh T.-J."/>
            <person name="Yu Y."/>
            <person name="Kim N.-H."/>
            <person name="Lee O.R."/>
            <person name="Lee T.-H."/>
            <person name="Bashyal P."/>
            <person name="Kim T.-S."/>
            <person name="Lee W.-H."/>
            <person name="Kawkins C."/>
            <person name="Kim C.-K."/>
            <person name="Kim J.S."/>
            <person name="Ahn B.O."/>
            <person name="Rhee S.Y."/>
            <person name="Sohng J.K."/>
        </authorList>
    </citation>
    <scope>NUCLEOTIDE SEQUENCE</scope>
    <source>
        <tissue evidence="2">Leaf</tissue>
    </source>
</reference>
<protein>
    <submittedName>
        <fullName evidence="2">Uncharacterized protein</fullName>
    </submittedName>
</protein>
<keyword evidence="3" id="KW-1185">Reference proteome</keyword>
<evidence type="ECO:0000256" key="1">
    <source>
        <dbReference type="SAM" id="MobiDB-lite"/>
    </source>
</evidence>
<dbReference type="AlphaFoldDB" id="A0A834TE98"/>
<evidence type="ECO:0000313" key="3">
    <source>
        <dbReference type="Proteomes" id="UP000634136"/>
    </source>
</evidence>
<dbReference type="EMBL" id="JAAIUW010000008">
    <property type="protein sequence ID" value="KAF7819596.1"/>
    <property type="molecule type" value="Genomic_DNA"/>
</dbReference>
<comment type="caution">
    <text evidence="2">The sequence shown here is derived from an EMBL/GenBank/DDBJ whole genome shotgun (WGS) entry which is preliminary data.</text>
</comment>
<gene>
    <name evidence="2" type="ORF">G2W53_025051</name>
</gene>
<sequence length="21" mass="2531">MSIPQREKHIRNPKSKAQLLR</sequence>
<feature type="region of interest" description="Disordered" evidence="1">
    <location>
        <begin position="1"/>
        <end position="21"/>
    </location>
</feature>
<name>A0A834TE98_9FABA</name>
<evidence type="ECO:0000313" key="2">
    <source>
        <dbReference type="EMBL" id="KAF7819596.1"/>
    </source>
</evidence>
<accession>A0A834TE98</accession>
<organism evidence="2 3">
    <name type="scientific">Senna tora</name>
    <dbReference type="NCBI Taxonomy" id="362788"/>
    <lineage>
        <taxon>Eukaryota</taxon>
        <taxon>Viridiplantae</taxon>
        <taxon>Streptophyta</taxon>
        <taxon>Embryophyta</taxon>
        <taxon>Tracheophyta</taxon>
        <taxon>Spermatophyta</taxon>
        <taxon>Magnoliopsida</taxon>
        <taxon>eudicotyledons</taxon>
        <taxon>Gunneridae</taxon>
        <taxon>Pentapetalae</taxon>
        <taxon>rosids</taxon>
        <taxon>fabids</taxon>
        <taxon>Fabales</taxon>
        <taxon>Fabaceae</taxon>
        <taxon>Caesalpinioideae</taxon>
        <taxon>Cassia clade</taxon>
        <taxon>Senna</taxon>
    </lineage>
</organism>
<dbReference type="Proteomes" id="UP000634136">
    <property type="component" value="Unassembled WGS sequence"/>
</dbReference>